<gene>
    <name evidence="1" type="ORF">VNO78_20789</name>
</gene>
<dbReference type="Proteomes" id="UP001386955">
    <property type="component" value="Unassembled WGS sequence"/>
</dbReference>
<accession>A0AAN9S9W8</accession>
<sequence length="94" mass="11107">MYVFIEKVQEYKMHVEYMPIELMVVIPYQGWHQKQSIHRELLDKAIWSQKSRDPHTHIPHYPYFTCSFPFQHSHPKGSQGSGFISFLQILGSSA</sequence>
<evidence type="ECO:0000313" key="2">
    <source>
        <dbReference type="Proteomes" id="UP001386955"/>
    </source>
</evidence>
<protein>
    <submittedName>
        <fullName evidence="1">Uncharacterized protein</fullName>
    </submittedName>
</protein>
<comment type="caution">
    <text evidence="1">The sequence shown here is derived from an EMBL/GenBank/DDBJ whole genome shotgun (WGS) entry which is preliminary data.</text>
</comment>
<name>A0AAN9S9W8_PSOTE</name>
<dbReference type="EMBL" id="JAYMYS010000005">
    <property type="protein sequence ID" value="KAK7392353.1"/>
    <property type="molecule type" value="Genomic_DNA"/>
</dbReference>
<proteinExistence type="predicted"/>
<evidence type="ECO:0000313" key="1">
    <source>
        <dbReference type="EMBL" id="KAK7392353.1"/>
    </source>
</evidence>
<keyword evidence="2" id="KW-1185">Reference proteome</keyword>
<reference evidence="1 2" key="1">
    <citation type="submission" date="2024-01" db="EMBL/GenBank/DDBJ databases">
        <title>The genomes of 5 underutilized Papilionoideae crops provide insights into root nodulation and disease resistanc.</title>
        <authorList>
            <person name="Jiang F."/>
        </authorList>
    </citation>
    <scope>NUCLEOTIDE SEQUENCE [LARGE SCALE GENOMIC DNA]</scope>
    <source>
        <strain evidence="1">DUOXIRENSHENG_FW03</strain>
        <tissue evidence="1">Leaves</tissue>
    </source>
</reference>
<organism evidence="1 2">
    <name type="scientific">Psophocarpus tetragonolobus</name>
    <name type="common">Winged bean</name>
    <name type="synonym">Dolichos tetragonolobus</name>
    <dbReference type="NCBI Taxonomy" id="3891"/>
    <lineage>
        <taxon>Eukaryota</taxon>
        <taxon>Viridiplantae</taxon>
        <taxon>Streptophyta</taxon>
        <taxon>Embryophyta</taxon>
        <taxon>Tracheophyta</taxon>
        <taxon>Spermatophyta</taxon>
        <taxon>Magnoliopsida</taxon>
        <taxon>eudicotyledons</taxon>
        <taxon>Gunneridae</taxon>
        <taxon>Pentapetalae</taxon>
        <taxon>rosids</taxon>
        <taxon>fabids</taxon>
        <taxon>Fabales</taxon>
        <taxon>Fabaceae</taxon>
        <taxon>Papilionoideae</taxon>
        <taxon>50 kb inversion clade</taxon>
        <taxon>NPAAA clade</taxon>
        <taxon>indigoferoid/millettioid clade</taxon>
        <taxon>Phaseoleae</taxon>
        <taxon>Psophocarpus</taxon>
    </lineage>
</organism>
<dbReference type="AlphaFoldDB" id="A0AAN9S9W8"/>